<keyword evidence="2" id="KW-0472">Membrane</keyword>
<keyword evidence="2" id="KW-1133">Transmembrane helix</keyword>
<evidence type="ECO:0000313" key="3">
    <source>
        <dbReference type="Proteomes" id="UP000887565"/>
    </source>
</evidence>
<keyword evidence="2" id="KW-0812">Transmembrane</keyword>
<feature type="region of interest" description="Disordered" evidence="1">
    <location>
        <begin position="227"/>
        <end position="261"/>
    </location>
</feature>
<keyword evidence="3" id="KW-1185">Reference proteome</keyword>
<dbReference type="AlphaFoldDB" id="A0A915KXR6"/>
<proteinExistence type="predicted"/>
<name>A0A915KXR6_ROMCU</name>
<protein>
    <submittedName>
        <fullName evidence="4">Uncharacterized protein</fullName>
    </submittedName>
</protein>
<feature type="transmembrane region" description="Helical" evidence="2">
    <location>
        <begin position="52"/>
        <end position="75"/>
    </location>
</feature>
<feature type="compositionally biased region" description="Acidic residues" evidence="1">
    <location>
        <begin position="241"/>
        <end position="254"/>
    </location>
</feature>
<dbReference type="Proteomes" id="UP000887565">
    <property type="component" value="Unplaced"/>
</dbReference>
<evidence type="ECO:0000313" key="4">
    <source>
        <dbReference type="WBParaSite" id="nRc.2.0.1.t42964-RA"/>
    </source>
</evidence>
<reference evidence="4" key="1">
    <citation type="submission" date="2022-11" db="UniProtKB">
        <authorList>
            <consortium name="WormBaseParasite"/>
        </authorList>
    </citation>
    <scope>IDENTIFICATION</scope>
</reference>
<sequence>MEVVKSKVSIKIRALPSNVNSRQLAPRRDFQEANPPRTDAERYKRYDPAVGIGISVTLGIFLFYLLSKVAVHFLWKRIRRKLQHTRRFGKYFPIDELPPLHIAQKIARDNGFEIPDSILVKLKDTTSSSSNNSTLYRSNLCKIENGDQVLRRSSSSLLYQPRTALTVAKITEQSPLGVLVHKLSNVKDDVSKRFLKPNDEAPNSRVTNKDRRQQQLQQITVNIICPTPSMTPSASRKELAEVVDDSNSDNENDDYASRGSSTSCIDSGILDSSGSSSRKTLNSNLLMPPMNFDFVIDDDNNRLSVQRAHTFYGFPDGYKKMGYGQHRAHLRMNRL</sequence>
<evidence type="ECO:0000256" key="1">
    <source>
        <dbReference type="SAM" id="MobiDB-lite"/>
    </source>
</evidence>
<accession>A0A915KXR6</accession>
<evidence type="ECO:0000256" key="2">
    <source>
        <dbReference type="SAM" id="Phobius"/>
    </source>
</evidence>
<organism evidence="3 4">
    <name type="scientific">Romanomermis culicivorax</name>
    <name type="common">Nematode worm</name>
    <dbReference type="NCBI Taxonomy" id="13658"/>
    <lineage>
        <taxon>Eukaryota</taxon>
        <taxon>Metazoa</taxon>
        <taxon>Ecdysozoa</taxon>
        <taxon>Nematoda</taxon>
        <taxon>Enoplea</taxon>
        <taxon>Dorylaimia</taxon>
        <taxon>Mermithida</taxon>
        <taxon>Mermithoidea</taxon>
        <taxon>Mermithidae</taxon>
        <taxon>Romanomermis</taxon>
    </lineage>
</organism>
<dbReference type="WBParaSite" id="nRc.2.0.1.t42964-RA">
    <property type="protein sequence ID" value="nRc.2.0.1.t42964-RA"/>
    <property type="gene ID" value="nRc.2.0.1.g42964"/>
</dbReference>